<comment type="caution">
    <text evidence="2">The sequence shown here is derived from an EMBL/GenBank/DDBJ whole genome shotgun (WGS) entry which is preliminary data.</text>
</comment>
<name>A0A5N7MQY2_9HYPH</name>
<evidence type="ECO:0000313" key="3">
    <source>
        <dbReference type="Proteomes" id="UP000403266"/>
    </source>
</evidence>
<dbReference type="OrthoDB" id="9799947at2"/>
<evidence type="ECO:0000313" key="2">
    <source>
        <dbReference type="EMBL" id="MPR28524.1"/>
    </source>
</evidence>
<feature type="region of interest" description="Disordered" evidence="1">
    <location>
        <begin position="1"/>
        <end position="25"/>
    </location>
</feature>
<proteinExistence type="predicted"/>
<evidence type="ECO:0008006" key="4">
    <source>
        <dbReference type="Google" id="ProtNLM"/>
    </source>
</evidence>
<evidence type="ECO:0000256" key="1">
    <source>
        <dbReference type="SAM" id="MobiDB-lite"/>
    </source>
</evidence>
<protein>
    <recommendedName>
        <fullName evidence="4">DUF5666 domain-containing protein</fullName>
    </recommendedName>
</protein>
<gene>
    <name evidence="2" type="ORF">FS320_26095</name>
</gene>
<accession>A0A5N7MQY2</accession>
<dbReference type="AlphaFoldDB" id="A0A5N7MQY2"/>
<organism evidence="2 3">
    <name type="scientific">Microvirga tunisiensis</name>
    <dbReference type="NCBI Taxonomy" id="2108360"/>
    <lineage>
        <taxon>Bacteria</taxon>
        <taxon>Pseudomonadati</taxon>
        <taxon>Pseudomonadota</taxon>
        <taxon>Alphaproteobacteria</taxon>
        <taxon>Hyphomicrobiales</taxon>
        <taxon>Methylobacteriaceae</taxon>
        <taxon>Microvirga</taxon>
    </lineage>
</organism>
<dbReference type="EMBL" id="VOSK01000151">
    <property type="protein sequence ID" value="MPR28524.1"/>
    <property type="molecule type" value="Genomic_DNA"/>
</dbReference>
<keyword evidence="3" id="KW-1185">Reference proteome</keyword>
<dbReference type="Proteomes" id="UP000403266">
    <property type="component" value="Unassembled WGS sequence"/>
</dbReference>
<sequence>MGINPLADPAPLRSAVTRDGRPTGQNHCVEDLATIPALAQTPEGTPTRIRGTVERLEGHNLLVKTQAGQAVHVTLAPNFTISGVEKRGLSDIKTGDYIASTSVRGPDGKLRALEVHFLPPGAGEGQFAWDLAPDSLMTNATVAGVAAAPQGQVLRVTYKGKEAEIIVPSDVPVVAFVPGDPSLVKPGAADFIFGQRKPDGSVAATRATLEKDGVKPPM</sequence>
<reference evidence="2 3" key="1">
    <citation type="journal article" date="2019" name="Syst. Appl. Microbiol.">
        <title>Microvirga tunisiensis sp. nov., a root nodule symbiotic bacterium isolated from Lupinus micranthus and L. luteus grown in Northern Tunisia.</title>
        <authorList>
            <person name="Msaddak A."/>
            <person name="Rejili M."/>
            <person name="Duran D."/>
            <person name="Mars M."/>
            <person name="Palacios J.M."/>
            <person name="Ruiz-Argueso T."/>
            <person name="Rey L."/>
            <person name="Imperial J."/>
        </authorList>
    </citation>
    <scope>NUCLEOTIDE SEQUENCE [LARGE SCALE GENOMIC DNA]</scope>
    <source>
        <strain evidence="2 3">Lmie10</strain>
    </source>
</reference>
<dbReference type="RefSeq" id="WP_152714857.1">
    <property type="nucleotide sequence ID" value="NZ_VOSJ01000151.1"/>
</dbReference>